<keyword evidence="5" id="KW-0864">Zinc transport</keyword>
<sequence length="264" mass="27911">MSAVAFERVTLTYGGRRVLSDVSFSIPQGAFVGLLGANGAGKTTMLRAILGLIRRTGGAISVLGKPPTRGNPSIGYMPQARRALTHAGISGLDFVLTAAGGHRWGWPVASAAEKEAAWKALEEVGATDLARRPLAELSGGERQRILIAQSLIGDPQLLLLDEPLISLDAAHQRSIIDLVHEVGERLGIAVLFCSHQINPLLRAVDSVLYLGNGKAAIGSVDEVINGPVLSKLYGTHINVVRVAGRIFVMADDVELESGAHVHDL</sequence>
<dbReference type="InterPro" id="IPR003593">
    <property type="entry name" value="AAA+_ATPase"/>
</dbReference>
<dbReference type="GO" id="GO:0016887">
    <property type="term" value="F:ATP hydrolysis activity"/>
    <property type="evidence" value="ECO:0007669"/>
    <property type="project" value="InterPro"/>
</dbReference>
<dbReference type="AlphaFoldDB" id="A0A2W7CBF1"/>
<dbReference type="Gene3D" id="3.40.50.300">
    <property type="entry name" value="P-loop containing nucleotide triphosphate hydrolases"/>
    <property type="match status" value="1"/>
</dbReference>
<dbReference type="PROSITE" id="PS00211">
    <property type="entry name" value="ABC_TRANSPORTER_1"/>
    <property type="match status" value="1"/>
</dbReference>
<name>A0A2W7CBF1_9HYPH</name>
<keyword evidence="2" id="KW-0813">Transport</keyword>
<dbReference type="Proteomes" id="UP000248616">
    <property type="component" value="Unassembled WGS sequence"/>
</dbReference>
<dbReference type="OrthoDB" id="9810077at2"/>
<feature type="domain" description="ABC transporter" evidence="7">
    <location>
        <begin position="4"/>
        <end position="237"/>
    </location>
</feature>
<evidence type="ECO:0000256" key="3">
    <source>
        <dbReference type="ARBA" id="ARBA00022741"/>
    </source>
</evidence>
<evidence type="ECO:0000256" key="5">
    <source>
        <dbReference type="ARBA" id="ARBA00022906"/>
    </source>
</evidence>
<protein>
    <submittedName>
        <fullName evidence="8">ABC transporter ATP-binding protein</fullName>
    </submittedName>
</protein>
<evidence type="ECO:0000256" key="1">
    <source>
        <dbReference type="ARBA" id="ARBA00005417"/>
    </source>
</evidence>
<evidence type="ECO:0000256" key="2">
    <source>
        <dbReference type="ARBA" id="ARBA00022448"/>
    </source>
</evidence>
<organism evidence="8 9">
    <name type="scientific">Mesorhizobium kowhaii</name>
    <dbReference type="NCBI Taxonomy" id="1300272"/>
    <lineage>
        <taxon>Bacteria</taxon>
        <taxon>Pseudomonadati</taxon>
        <taxon>Pseudomonadota</taxon>
        <taxon>Alphaproteobacteria</taxon>
        <taxon>Hyphomicrobiales</taxon>
        <taxon>Phyllobacteriaceae</taxon>
        <taxon>Mesorhizobium</taxon>
    </lineage>
</organism>
<dbReference type="SMART" id="SM00382">
    <property type="entry name" value="AAA"/>
    <property type="match status" value="1"/>
</dbReference>
<dbReference type="GO" id="GO:0005524">
    <property type="term" value="F:ATP binding"/>
    <property type="evidence" value="ECO:0007669"/>
    <property type="project" value="UniProtKB-KW"/>
</dbReference>
<gene>
    <name evidence="8" type="ORF">B5V02_00565</name>
</gene>
<keyword evidence="6" id="KW-0406">Ion transport</keyword>
<dbReference type="PANTHER" id="PTHR42734:SF17">
    <property type="entry name" value="METAL TRANSPORT SYSTEM ATP-BINDING PROTEIN TM_0124-RELATED"/>
    <property type="match status" value="1"/>
</dbReference>
<dbReference type="PROSITE" id="PS50893">
    <property type="entry name" value="ABC_TRANSPORTER_2"/>
    <property type="match status" value="1"/>
</dbReference>
<dbReference type="EMBL" id="MZXV01000002">
    <property type="protein sequence ID" value="PZV40445.1"/>
    <property type="molecule type" value="Genomic_DNA"/>
</dbReference>
<dbReference type="PANTHER" id="PTHR42734">
    <property type="entry name" value="METAL TRANSPORT SYSTEM ATP-BINDING PROTEIN TM_0124-RELATED"/>
    <property type="match status" value="1"/>
</dbReference>
<comment type="similarity">
    <text evidence="1">Belongs to the ABC transporter superfamily.</text>
</comment>
<accession>A0A2W7CBF1</accession>
<dbReference type="Pfam" id="PF00005">
    <property type="entry name" value="ABC_tran"/>
    <property type="match status" value="1"/>
</dbReference>
<evidence type="ECO:0000313" key="8">
    <source>
        <dbReference type="EMBL" id="PZV40445.1"/>
    </source>
</evidence>
<reference evidence="9" key="1">
    <citation type="submission" date="2017-03" db="EMBL/GenBank/DDBJ databases">
        <authorList>
            <person name="Safronova V.I."/>
            <person name="Sazanova A.L."/>
            <person name="Chirak E.R."/>
        </authorList>
    </citation>
    <scope>NUCLEOTIDE SEQUENCE [LARGE SCALE GENOMIC DNA]</scope>
    <source>
        <strain evidence="9">Ach-343</strain>
    </source>
</reference>
<dbReference type="InterPro" id="IPR050153">
    <property type="entry name" value="Metal_Ion_Import_ABC"/>
</dbReference>
<evidence type="ECO:0000256" key="4">
    <source>
        <dbReference type="ARBA" id="ARBA00022840"/>
    </source>
</evidence>
<dbReference type="SUPFAM" id="SSF52540">
    <property type="entry name" value="P-loop containing nucleoside triphosphate hydrolases"/>
    <property type="match status" value="1"/>
</dbReference>
<evidence type="ECO:0000313" key="9">
    <source>
        <dbReference type="Proteomes" id="UP000248616"/>
    </source>
</evidence>
<comment type="caution">
    <text evidence="8">The sequence shown here is derived from an EMBL/GenBank/DDBJ whole genome shotgun (WGS) entry which is preliminary data.</text>
</comment>
<keyword evidence="9" id="KW-1185">Reference proteome</keyword>
<evidence type="ECO:0000256" key="6">
    <source>
        <dbReference type="ARBA" id="ARBA00023065"/>
    </source>
</evidence>
<keyword evidence="5" id="KW-0862">Zinc</keyword>
<evidence type="ECO:0000259" key="7">
    <source>
        <dbReference type="PROSITE" id="PS50893"/>
    </source>
</evidence>
<dbReference type="InterPro" id="IPR003439">
    <property type="entry name" value="ABC_transporter-like_ATP-bd"/>
</dbReference>
<dbReference type="InterPro" id="IPR027417">
    <property type="entry name" value="P-loop_NTPase"/>
</dbReference>
<dbReference type="RefSeq" id="WP_111542346.1">
    <property type="nucleotide sequence ID" value="NZ_MZXV01000002.1"/>
</dbReference>
<keyword evidence="4 8" id="KW-0067">ATP-binding</keyword>
<keyword evidence="3" id="KW-0547">Nucleotide-binding</keyword>
<dbReference type="InterPro" id="IPR017871">
    <property type="entry name" value="ABC_transporter-like_CS"/>
</dbReference>
<dbReference type="GO" id="GO:0006829">
    <property type="term" value="P:zinc ion transport"/>
    <property type="evidence" value="ECO:0007669"/>
    <property type="project" value="UniProtKB-KW"/>
</dbReference>
<proteinExistence type="inferred from homology"/>
<dbReference type="CDD" id="cd03235">
    <property type="entry name" value="ABC_Metallic_Cations"/>
    <property type="match status" value="1"/>
</dbReference>